<dbReference type="AlphaFoldDB" id="A0A0G1QY17"/>
<evidence type="ECO:0000313" key="2">
    <source>
        <dbReference type="Proteomes" id="UP000034873"/>
    </source>
</evidence>
<sequence>KEKKEKKEKATADKDLAKGIGNAVVNALHQSAHEEEYQ</sequence>
<dbReference type="Proteomes" id="UP000034873">
    <property type="component" value="Unassembled WGS sequence"/>
</dbReference>
<organism evidence="1 2">
    <name type="scientific">candidate division WWE3 bacterium GW2011_GWC1_47_10</name>
    <dbReference type="NCBI Taxonomy" id="1619122"/>
    <lineage>
        <taxon>Bacteria</taxon>
        <taxon>Katanobacteria</taxon>
    </lineage>
</organism>
<comment type="caution">
    <text evidence="1">The sequence shown here is derived from an EMBL/GenBank/DDBJ whole genome shotgun (WGS) entry which is preliminary data.</text>
</comment>
<name>A0A0G1QY17_UNCKA</name>
<reference evidence="1 2" key="1">
    <citation type="journal article" date="2015" name="Nature">
        <title>rRNA introns, odd ribosomes, and small enigmatic genomes across a large radiation of phyla.</title>
        <authorList>
            <person name="Brown C.T."/>
            <person name="Hug L.A."/>
            <person name="Thomas B.C."/>
            <person name="Sharon I."/>
            <person name="Castelle C.J."/>
            <person name="Singh A."/>
            <person name="Wilkins M.J."/>
            <person name="Williams K.H."/>
            <person name="Banfield J.F."/>
        </authorList>
    </citation>
    <scope>NUCLEOTIDE SEQUENCE [LARGE SCALE GENOMIC DNA]</scope>
</reference>
<accession>A0A0G1QY17</accession>
<dbReference type="EMBL" id="LCNH01000028">
    <property type="protein sequence ID" value="KKU49734.1"/>
    <property type="molecule type" value="Genomic_DNA"/>
</dbReference>
<protein>
    <submittedName>
        <fullName evidence="1">Uncharacterized protein</fullName>
    </submittedName>
</protein>
<gene>
    <name evidence="1" type="ORF">UX73_C0028G0001</name>
</gene>
<evidence type="ECO:0000313" key="1">
    <source>
        <dbReference type="EMBL" id="KKU49734.1"/>
    </source>
</evidence>
<proteinExistence type="predicted"/>
<feature type="non-terminal residue" evidence="1">
    <location>
        <position position="1"/>
    </location>
</feature>